<organism evidence="6 7">
    <name type="scientific">Klebsormidium nitens</name>
    <name type="common">Green alga</name>
    <name type="synonym">Ulothrix nitens</name>
    <dbReference type="NCBI Taxonomy" id="105231"/>
    <lineage>
        <taxon>Eukaryota</taxon>
        <taxon>Viridiplantae</taxon>
        <taxon>Streptophyta</taxon>
        <taxon>Klebsormidiophyceae</taxon>
        <taxon>Klebsormidiales</taxon>
        <taxon>Klebsormidiaceae</taxon>
        <taxon>Klebsormidium</taxon>
    </lineage>
</organism>
<accession>A0A1Y1HTU6</accession>
<dbReference type="EMBL" id="DF237002">
    <property type="protein sequence ID" value="GAQ80421.1"/>
    <property type="molecule type" value="Genomic_DNA"/>
</dbReference>
<dbReference type="OrthoDB" id="5231159at2759"/>
<reference evidence="6 7" key="1">
    <citation type="journal article" date="2014" name="Nat. Commun.">
        <title>Klebsormidium flaccidum genome reveals primary factors for plant terrestrial adaptation.</title>
        <authorList>
            <person name="Hori K."/>
            <person name="Maruyama F."/>
            <person name="Fujisawa T."/>
            <person name="Togashi T."/>
            <person name="Yamamoto N."/>
            <person name="Seo M."/>
            <person name="Sato S."/>
            <person name="Yamada T."/>
            <person name="Mori H."/>
            <person name="Tajima N."/>
            <person name="Moriyama T."/>
            <person name="Ikeuchi M."/>
            <person name="Watanabe M."/>
            <person name="Wada H."/>
            <person name="Kobayashi K."/>
            <person name="Saito M."/>
            <person name="Masuda T."/>
            <person name="Sasaki-Sekimoto Y."/>
            <person name="Mashiguchi K."/>
            <person name="Awai K."/>
            <person name="Shimojima M."/>
            <person name="Masuda S."/>
            <person name="Iwai M."/>
            <person name="Nobusawa T."/>
            <person name="Narise T."/>
            <person name="Kondo S."/>
            <person name="Saito H."/>
            <person name="Sato R."/>
            <person name="Murakawa M."/>
            <person name="Ihara Y."/>
            <person name="Oshima-Yamada Y."/>
            <person name="Ohtaka K."/>
            <person name="Satoh M."/>
            <person name="Sonobe K."/>
            <person name="Ishii M."/>
            <person name="Ohtani R."/>
            <person name="Kanamori-Sato M."/>
            <person name="Honoki R."/>
            <person name="Miyazaki D."/>
            <person name="Mochizuki H."/>
            <person name="Umetsu J."/>
            <person name="Higashi K."/>
            <person name="Shibata D."/>
            <person name="Kamiya Y."/>
            <person name="Sato N."/>
            <person name="Nakamura Y."/>
            <person name="Tabata S."/>
            <person name="Ida S."/>
            <person name="Kurokawa K."/>
            <person name="Ohta H."/>
        </authorList>
    </citation>
    <scope>NUCLEOTIDE SEQUENCE [LARGE SCALE GENOMIC DNA]</scope>
    <source>
        <strain evidence="6 7">NIES-2285</strain>
    </source>
</reference>
<evidence type="ECO:0000313" key="6">
    <source>
        <dbReference type="EMBL" id="GAQ80421.1"/>
    </source>
</evidence>
<dbReference type="Proteomes" id="UP000054558">
    <property type="component" value="Unassembled WGS sequence"/>
</dbReference>
<evidence type="ECO:0000313" key="7">
    <source>
        <dbReference type="Proteomes" id="UP000054558"/>
    </source>
</evidence>
<evidence type="ECO:0000256" key="1">
    <source>
        <dbReference type="ARBA" id="ARBA00022723"/>
    </source>
</evidence>
<dbReference type="AlphaFoldDB" id="A0A1Y1HTU6"/>
<dbReference type="InterPro" id="IPR002893">
    <property type="entry name" value="Znf_MYND"/>
</dbReference>
<keyword evidence="3" id="KW-0862">Zinc</keyword>
<keyword evidence="7" id="KW-1185">Reference proteome</keyword>
<proteinExistence type="predicted"/>
<keyword evidence="1" id="KW-0479">Metal-binding</keyword>
<protein>
    <recommendedName>
        <fullName evidence="5">MYND-type domain-containing protein</fullName>
    </recommendedName>
</protein>
<keyword evidence="2 4" id="KW-0863">Zinc-finger</keyword>
<dbReference type="Gene3D" id="6.10.140.2220">
    <property type="match status" value="1"/>
</dbReference>
<name>A0A1Y1HTU6_KLENI</name>
<evidence type="ECO:0000256" key="4">
    <source>
        <dbReference type="PROSITE-ProRule" id="PRU00134"/>
    </source>
</evidence>
<gene>
    <name evidence="6" type="ORF">KFL_000530470</name>
</gene>
<feature type="domain" description="MYND-type" evidence="5">
    <location>
        <begin position="265"/>
        <end position="305"/>
    </location>
</feature>
<dbReference type="Pfam" id="PF01753">
    <property type="entry name" value="zf-MYND"/>
    <property type="match status" value="1"/>
</dbReference>
<dbReference type="GO" id="GO:0008270">
    <property type="term" value="F:zinc ion binding"/>
    <property type="evidence" value="ECO:0007669"/>
    <property type="project" value="UniProtKB-KW"/>
</dbReference>
<evidence type="ECO:0000256" key="3">
    <source>
        <dbReference type="ARBA" id="ARBA00022833"/>
    </source>
</evidence>
<sequence length="317" mass="35412">MEEVVDKCASMLLSSSPEAMTASADFFKGLSGDPSGRCSEGLCFSSVLQELLAYERGAIFDHLLRQMLADPGNCGEMRIQKLYSCKILATFSESEAVAKYCAKDKQRARSLLKALLEAQAYLLHIIRGQLREGKPNQEFEEMVKRDKGKGRHEFLELALENIKAFASFISASKHFRLALQQSDCFFRDLESLVARNITKRASAQLQQKAVKNLCRLLHSLCRFGDTKDWAINSGLVRIHAAVTRLMALDGTKVSEAPIVCSWEKCDEGSELDAGRQFSKCANCSLAYYCSKEHQKLHWSVHKKQCKVKTSDPAPQSG</sequence>
<dbReference type="SUPFAM" id="SSF144232">
    <property type="entry name" value="HIT/MYND zinc finger-like"/>
    <property type="match status" value="1"/>
</dbReference>
<evidence type="ECO:0000256" key="2">
    <source>
        <dbReference type="ARBA" id="ARBA00022771"/>
    </source>
</evidence>
<evidence type="ECO:0000259" key="5">
    <source>
        <dbReference type="PROSITE" id="PS50865"/>
    </source>
</evidence>
<dbReference type="PROSITE" id="PS50865">
    <property type="entry name" value="ZF_MYND_2"/>
    <property type="match status" value="1"/>
</dbReference>